<dbReference type="AlphaFoldDB" id="A0A974NYA7"/>
<dbReference type="Proteomes" id="UP000595894">
    <property type="component" value="Plasmid punnamed1"/>
</dbReference>
<proteinExistence type="predicted"/>
<reference evidence="2" key="1">
    <citation type="submission" date="2020-09" db="EMBL/GenBank/DDBJ databases">
        <title>Sphingomonas sp., a new species isolated from pork steak.</title>
        <authorList>
            <person name="Heidler von Heilborn D."/>
        </authorList>
    </citation>
    <scope>NUCLEOTIDE SEQUENCE [LARGE SCALE GENOMIC DNA]</scope>
    <source>
        <plasmid evidence="2">punnamed1</plasmid>
    </source>
</reference>
<evidence type="ECO:0000313" key="2">
    <source>
        <dbReference type="Proteomes" id="UP000595894"/>
    </source>
</evidence>
<evidence type="ECO:0000313" key="1">
    <source>
        <dbReference type="EMBL" id="QQV79309.1"/>
    </source>
</evidence>
<keyword evidence="2" id="KW-1185">Reference proteome</keyword>
<dbReference type="EMBL" id="CP061036">
    <property type="protein sequence ID" value="QQV79309.1"/>
    <property type="molecule type" value="Genomic_DNA"/>
</dbReference>
<dbReference type="RefSeq" id="WP_202096588.1">
    <property type="nucleotide sequence ID" value="NZ_CP061036.1"/>
</dbReference>
<accession>A0A974NYA7</accession>
<protein>
    <submittedName>
        <fullName evidence="1">Uncharacterized protein</fullName>
    </submittedName>
</protein>
<gene>
    <name evidence="1" type="ORF">H5J25_18850</name>
</gene>
<organism evidence="1 2">
    <name type="scientific">Sphingomonas aliaeris</name>
    <dbReference type="NCBI Taxonomy" id="2759526"/>
    <lineage>
        <taxon>Bacteria</taxon>
        <taxon>Pseudomonadati</taxon>
        <taxon>Pseudomonadota</taxon>
        <taxon>Alphaproteobacteria</taxon>
        <taxon>Sphingomonadales</taxon>
        <taxon>Sphingomonadaceae</taxon>
        <taxon>Sphingomonas</taxon>
    </lineage>
</organism>
<dbReference type="KEGG" id="sari:H5J25_18850"/>
<geneLocation type="plasmid" evidence="1 2">
    <name>punnamed1</name>
</geneLocation>
<keyword evidence="1" id="KW-0614">Plasmid</keyword>
<sequence>MPYNPIVANISEAEFGELMAIVRSTPEAARPLTEDDHWRRDYQREQASIRITGFQADLFGAPTVTHYHRHAPGPKVGREPEPIAVKLERIKGDPHATFGPPRADRPAFLSHEERGAIIRAAANWLRVRQRVRIVDAPGAVDSQFGPERFLGRTGVVWRLCSSSFADRCYVFLDPVGGERTQKIEMVELRDIEPIA</sequence>
<name>A0A974NYA7_9SPHN</name>